<evidence type="ECO:0000313" key="3">
    <source>
        <dbReference type="EMBL" id="WIA12941.1"/>
    </source>
</evidence>
<feature type="region of interest" description="Disordered" evidence="1">
    <location>
        <begin position="71"/>
        <end position="138"/>
    </location>
</feature>
<keyword evidence="2" id="KW-0812">Transmembrane</keyword>
<keyword evidence="2" id="KW-1133">Transmembrane helix</keyword>
<feature type="region of interest" description="Disordered" evidence="1">
    <location>
        <begin position="1"/>
        <end position="26"/>
    </location>
</feature>
<feature type="compositionally biased region" description="Low complexity" evidence="1">
    <location>
        <begin position="90"/>
        <end position="112"/>
    </location>
</feature>
<dbReference type="Proteomes" id="UP001244341">
    <property type="component" value="Chromosome 4b"/>
</dbReference>
<gene>
    <name evidence="3" type="ORF">OEZ85_006556</name>
</gene>
<feature type="compositionally biased region" description="Pro residues" evidence="1">
    <location>
        <begin position="454"/>
        <end position="478"/>
    </location>
</feature>
<keyword evidence="4" id="KW-1185">Reference proteome</keyword>
<evidence type="ECO:0000256" key="2">
    <source>
        <dbReference type="SAM" id="Phobius"/>
    </source>
</evidence>
<organism evidence="3 4">
    <name type="scientific">Tetradesmus obliquus</name>
    <name type="common">Green alga</name>
    <name type="synonym">Acutodesmus obliquus</name>
    <dbReference type="NCBI Taxonomy" id="3088"/>
    <lineage>
        <taxon>Eukaryota</taxon>
        <taxon>Viridiplantae</taxon>
        <taxon>Chlorophyta</taxon>
        <taxon>core chlorophytes</taxon>
        <taxon>Chlorophyceae</taxon>
        <taxon>CS clade</taxon>
        <taxon>Sphaeropleales</taxon>
        <taxon>Scenedesmaceae</taxon>
        <taxon>Tetradesmus</taxon>
    </lineage>
</organism>
<feature type="compositionally biased region" description="Low complexity" evidence="1">
    <location>
        <begin position="14"/>
        <end position="26"/>
    </location>
</feature>
<protein>
    <submittedName>
        <fullName evidence="3">Uncharacterized protein</fullName>
    </submittedName>
</protein>
<feature type="region of interest" description="Disordered" evidence="1">
    <location>
        <begin position="381"/>
        <end position="496"/>
    </location>
</feature>
<accession>A0ABY8TUZ3</accession>
<reference evidence="3 4" key="1">
    <citation type="submission" date="2023-05" db="EMBL/GenBank/DDBJ databases">
        <title>A 100% complete, gapless, phased diploid assembly of the Scenedesmus obliquus UTEX 3031 genome.</title>
        <authorList>
            <person name="Biondi T.C."/>
            <person name="Hanschen E.R."/>
            <person name="Kwon T."/>
            <person name="Eng W."/>
            <person name="Kruse C.P.S."/>
            <person name="Koehler S.I."/>
            <person name="Kunde Y."/>
            <person name="Gleasner C.D."/>
            <person name="You Mak K.T."/>
            <person name="Polle J."/>
            <person name="Hovde B.T."/>
            <person name="Starkenburg S.R."/>
        </authorList>
    </citation>
    <scope>NUCLEOTIDE SEQUENCE [LARGE SCALE GENOMIC DNA]</scope>
    <source>
        <strain evidence="3 4">DOE0152z</strain>
    </source>
</reference>
<dbReference type="EMBL" id="CP126211">
    <property type="protein sequence ID" value="WIA12941.1"/>
    <property type="molecule type" value="Genomic_DNA"/>
</dbReference>
<dbReference type="InterPro" id="IPR036601">
    <property type="entry name" value="CBM10_sf"/>
</dbReference>
<proteinExistence type="predicted"/>
<feature type="transmembrane region" description="Helical" evidence="2">
    <location>
        <begin position="144"/>
        <end position="164"/>
    </location>
</feature>
<name>A0ABY8TUZ3_TETOB</name>
<feature type="compositionally biased region" description="Low complexity" evidence="1">
    <location>
        <begin position="381"/>
        <end position="390"/>
    </location>
</feature>
<evidence type="ECO:0000313" key="4">
    <source>
        <dbReference type="Proteomes" id="UP001244341"/>
    </source>
</evidence>
<evidence type="ECO:0000256" key="1">
    <source>
        <dbReference type="SAM" id="MobiDB-lite"/>
    </source>
</evidence>
<dbReference type="Gene3D" id="2.30.32.30">
    <property type="entry name" value="CBM10"/>
    <property type="match status" value="1"/>
</dbReference>
<keyword evidence="2" id="KW-0472">Membrane</keyword>
<feature type="compositionally biased region" description="Pro residues" evidence="1">
    <location>
        <begin position="410"/>
        <end position="442"/>
    </location>
</feature>
<sequence>MIPVTGLNPEQLNPAASAAAGPASRAPQWLQEIEQVQLDAGSAQQSADSNVQVQQQPRVRALIAAEVALRRGSNSPPRAATGIAESMKRVSQQSSGGGAAAAAEGDVESPAAGKAKRASGLSAGGAAEKETDSPRTRKRKRRKLCCVLSLLLALIAAGIGVGVWQGVEKGRPKLAVQQQQQPAGPLTFRVTVGAPTAEQSAVACAKWFGDKQQLDNYSAVFSASYATALKLPPSYFNVDAVKCGGAPMTSSSSSSSRVGPSRHLLAAMVDNPGAAAAGMRGAPQSLVQQGSSGRPKAGPAAALLAAAPTAGAGAKDTDIVTTFSVPAPADEAARTERTRNIMANSEGILTDPLSQFFGVPVKFKGIEQLDASGAPIAAADGTAAGTAAREVPGERPPPASPVSPRQPAGITPPPGVTRPLVPAPVPPPVLAPVLTEPPPLELPIPDEKQQQQPRKPPPPVPNPKPQKPSKPGKGPKPSPAQGFDPLYDTAPSCSSAPTMANSVADTLDRLWGWENWQSCVFRGFTSVQPEVVNSAWEAAPPCKAQPNSGNSAADPDGMLWGWEQSGSCAFRRADYKPNLQRPVLTWTAAPNCNFAPSDVNSVADSSGQLWGWQAGQSCGFKGRYSEGSSQGQITWFAAPSCRFTPTTANSKPDVDGRLWGWQAKKEGGKMESCAFRPAEP</sequence>